<reference evidence="2 4" key="1">
    <citation type="submission" date="2024-01" db="EMBL/GenBank/DDBJ databases">
        <title>Seven novel Bacillus-like species.</title>
        <authorList>
            <person name="Liu G."/>
        </authorList>
    </citation>
    <scope>NUCLEOTIDE SEQUENCE [LARGE SCALE GENOMIC DNA]</scope>
    <source>
        <strain evidence="2 4">FJAT-53711</strain>
    </source>
</reference>
<dbReference type="InterPro" id="IPR006626">
    <property type="entry name" value="PbH1"/>
</dbReference>
<sequence>MSLGDCYIIELDRWGIKNNGTLPIETTQGINNAFIWAGDNGFQTVVLPKGNYLVDKNSALTLRSNIHYKFHDCIFIKEANNLTGYIVIVCDSIKNVIIEGAIIKGDRETHDYSSGGTHEWGYGIAIENSCYNILIKDCDVSECTGDGFTTSMNFDAIGGVMYPNHFAKGDIDSQGKLDATKTNYTTVTKFFDVTGALVKSTGYFYYSGDGYGGYGIGCNLNKTIIKVHFYKADGSYLGYRNTRSYEFIYLNTLPRETTQVRFSFLQNFDLMKDNLHYISCAKIPQYVHFLNCKSHENRRLGMSVAGGRFVTFDSCEIFNNSNPMSNSTGVNPGYGIDIEDGYMANQKITIRDCNIYSNRGGAVVTVSSRGVYVENNKFGELFSFSGSGDDYLSVNNMYYGGFQGKSITGGEEADGTFCTFRNDSVFGSTCNIDAGNTTLENCAFSKSSISLNGETAKIINCKFTWDSPESIDSFVFGSKYVEIRDSSFDIRRSVRWVQAYNISDNVLLSNVKFITGESGGGTFVNARNLIMQNCEFIHNGTNVNYGAVVVYESMRVENSLFKNISFRFDGGGMMVSPEALAKDTGYITHSFRNNKVIWDVNYGTAIHEGRGPGVSFLYIPRLGIIGNDINVIDKGVALGSMYTLRVFAENHLTLSNNTIVTVNNSGNNTKGTITVDGAFRQGGSTLAKPKTIIISQNNNKVNSDITFTSNVNSQLEKNILGDIPLVSLVSEEPTFGTYALSQILYHSAPTPGGYVGWVCTTAGTASNTPWKAATVYNSGARIYNGTYVYEAQNGGRSTTTPPVFPIGVNTTVEDKVGTITWTSKAYMVGDLVIPSTPNGYYYECTKSGAAGVTQPIWTTTENSTIADGTVIWTVRRIITWKWIDTKAVFKKFGLISG</sequence>
<dbReference type="EMBL" id="JBAWSV010000005">
    <property type="protein sequence ID" value="MEI4830851.1"/>
    <property type="molecule type" value="Genomic_DNA"/>
</dbReference>
<dbReference type="RefSeq" id="WP_336481240.1">
    <property type="nucleotide sequence ID" value="NZ_JBAWSV010000001.1"/>
</dbReference>
<organism evidence="2 4">
    <name type="scientific">Bacillus yunxiaonensis</name>
    <dbReference type="NCBI Taxonomy" id="3127665"/>
    <lineage>
        <taxon>Bacteria</taxon>
        <taxon>Bacillati</taxon>
        <taxon>Bacillota</taxon>
        <taxon>Bacilli</taxon>
        <taxon>Bacillales</taxon>
        <taxon>Bacillaceae</taxon>
        <taxon>Bacillus</taxon>
    </lineage>
</organism>
<dbReference type="SMART" id="SM00710">
    <property type="entry name" value="PbH1"/>
    <property type="match status" value="8"/>
</dbReference>
<name>A0ABU8FSE0_9BACI</name>
<gene>
    <name evidence="2" type="ORF">WAX78_05430</name>
    <name evidence="3" type="ORF">WAX78_15475</name>
</gene>
<accession>A0ABU8FSE0</accession>
<dbReference type="InterPro" id="IPR039448">
    <property type="entry name" value="Beta_helix"/>
</dbReference>
<evidence type="ECO:0000313" key="2">
    <source>
        <dbReference type="EMBL" id="MEI4828892.1"/>
    </source>
</evidence>
<dbReference type="SUPFAM" id="SSF51126">
    <property type="entry name" value="Pectin lyase-like"/>
    <property type="match status" value="1"/>
</dbReference>
<dbReference type="InterPro" id="IPR011050">
    <property type="entry name" value="Pectin_lyase_fold/virulence"/>
</dbReference>
<protein>
    <submittedName>
        <fullName evidence="2">Right-handed parallel beta-helix repeat-containing protein</fullName>
    </submittedName>
</protein>
<proteinExistence type="predicted"/>
<dbReference type="InterPro" id="IPR012334">
    <property type="entry name" value="Pectin_lyas_fold"/>
</dbReference>
<evidence type="ECO:0000313" key="3">
    <source>
        <dbReference type="EMBL" id="MEI4830851.1"/>
    </source>
</evidence>
<feature type="domain" description="Right handed beta helix" evidence="1">
    <location>
        <begin position="285"/>
        <end position="378"/>
    </location>
</feature>
<comment type="caution">
    <text evidence="2">The sequence shown here is derived from an EMBL/GenBank/DDBJ whole genome shotgun (WGS) entry which is preliminary data.</text>
</comment>
<dbReference type="Pfam" id="PF13229">
    <property type="entry name" value="Beta_helix"/>
    <property type="match status" value="1"/>
</dbReference>
<evidence type="ECO:0000313" key="4">
    <source>
        <dbReference type="Proteomes" id="UP001367922"/>
    </source>
</evidence>
<evidence type="ECO:0000259" key="1">
    <source>
        <dbReference type="Pfam" id="PF13229"/>
    </source>
</evidence>
<keyword evidence="4" id="KW-1185">Reference proteome</keyword>
<dbReference type="CDD" id="cd12215">
    <property type="entry name" value="ChiC_BD"/>
    <property type="match status" value="1"/>
</dbReference>
<dbReference type="EMBL" id="JBAWSV010000001">
    <property type="protein sequence ID" value="MEI4828892.1"/>
    <property type="molecule type" value="Genomic_DNA"/>
</dbReference>
<dbReference type="Proteomes" id="UP001367922">
    <property type="component" value="Unassembled WGS sequence"/>
</dbReference>
<dbReference type="Gene3D" id="2.160.20.10">
    <property type="entry name" value="Single-stranded right-handed beta-helix, Pectin lyase-like"/>
    <property type="match status" value="2"/>
</dbReference>